<gene>
    <name evidence="8" type="ORF">I5907_03715</name>
</gene>
<accession>A0A931GUF5</accession>
<protein>
    <submittedName>
        <fullName evidence="8">Translocation/assembly module TamB domain-containing protein</fullName>
    </submittedName>
</protein>
<dbReference type="Proteomes" id="UP000628448">
    <property type="component" value="Unassembled WGS sequence"/>
</dbReference>
<keyword evidence="9" id="KW-1185">Reference proteome</keyword>
<dbReference type="Pfam" id="PF04357">
    <property type="entry name" value="TamB"/>
    <property type="match status" value="1"/>
</dbReference>
<dbReference type="RefSeq" id="WP_196989381.1">
    <property type="nucleotide sequence ID" value="NZ_JADWYR010000001.1"/>
</dbReference>
<evidence type="ECO:0000259" key="7">
    <source>
        <dbReference type="Pfam" id="PF04357"/>
    </source>
</evidence>
<proteinExistence type="predicted"/>
<dbReference type="GO" id="GO:0005886">
    <property type="term" value="C:plasma membrane"/>
    <property type="evidence" value="ECO:0007669"/>
    <property type="project" value="InterPro"/>
</dbReference>
<keyword evidence="2 6" id="KW-0812">Transmembrane</keyword>
<name>A0A931GUF5_9BACT</name>
<feature type="transmembrane region" description="Helical" evidence="6">
    <location>
        <begin position="52"/>
        <end position="69"/>
    </location>
</feature>
<comment type="caution">
    <text evidence="8">The sequence shown here is derived from an EMBL/GenBank/DDBJ whole genome shotgun (WGS) entry which is preliminary data.</text>
</comment>
<dbReference type="PANTHER" id="PTHR36985:SF1">
    <property type="entry name" value="TRANSLOCATION AND ASSEMBLY MODULE SUBUNIT TAMB"/>
    <property type="match status" value="1"/>
</dbReference>
<evidence type="ECO:0000256" key="5">
    <source>
        <dbReference type="SAM" id="MobiDB-lite"/>
    </source>
</evidence>
<keyword evidence="3 6" id="KW-1133">Transmembrane helix</keyword>
<evidence type="ECO:0000256" key="2">
    <source>
        <dbReference type="ARBA" id="ARBA00022692"/>
    </source>
</evidence>
<feature type="region of interest" description="Disordered" evidence="5">
    <location>
        <begin position="1616"/>
        <end position="1640"/>
    </location>
</feature>
<sequence length="1640" mass="182630">MGKKILKVTNIVLLSSLALSLLAFVLDYLHTLLPAVIILFVFLVINKIGRKVVLGIFGFLLLVVLLLQTDYVQNIIIGQVTGRLSKDLNTEVSIKHISFSFFDKLDLDGTLIRDDKKDTLLYAGTMKIRVTDWFFLKDKIDLKYIGLENALIDLNRKDSVWNYQFIADHFASADTAKKTRSGKSITINLQKIDLKKVRFVQHDEWVGQTMTFKVGSMLADIGKTDFSKNVVDVTSVDLDKPYFSLEDFDGYRPDSLKRKNTDTGMYFNAGDLLLKVASIKMTDGVFISMKRGEVSDKGVFDGTNIRASKINGNIENISFIKDTIRAKVNLTAVERSGFKLTRLRADFKLTPQVMEFAKLDIRTPSSRLGDYYAMRYRDFNEDMSDYITRVVMDARFRNSNVSSDDIAFFAPELTSWKQKASISGKFLGTVEDFKVDNLFLRTGPNTYATGDLAMKGLPDIDKTYITFTNGTVQTNNREIDFLYPGMAKMGTPDMAALGNVLYRGDFRGTISKFSTKGTLSSMLGGIYADISMNLPQKGEPSYKGNLQTKQFNLGKFVKVSSLGRMSFKGKVEGTSFELDKARTTLDGNFDSLQFNGYTYRNLTFSGSIAKEKLNGDFKADDPNFDFLSSIQLDLSGRQPSFNILGDLAEANFQKLNFTNKDFKLTGLFDLNFTGRNIDDFLGTAKILNATLLHDSTRLDFDSLSVNAFIDSANRKVLSAESNQFDVKVSGQYNILDLPNSFQSFLHRYYPSLINPPKNTPKDQRFFVEINTKDFDKYATVIDPRLSGLDYARLVGGVNTTRQDSGFYVRAEIPYAKFDKYKIENANIKGIGNLDTLNVNGDVERIYIGDSLFFPNTYLNISSAKDRSLVHISTSASETLNNADLNAEVHTLEDGVRVNFMPSSFVVNTKKWELEKEGEIVVRKNFASARNVKFSQGFQQITIETEEEEGTSSSNLVVRLKNVNMGDFTSLVTTSPRLEGLANGIVYLRDFYSRFNAKTDLVLEQFRLDDDSVGIVKLNADYNSATGKISFKGNADNENYKFDLDGFYNIKDSTNTPLNTTIHMNGTKITFVNTFLEDIFSDIEGLATGDLTIKGNPNSPDLLGQVSLRNGGLTVDYTKVHYTIDSAVFTFNKGSIDFGRFSIKDKYNNKGSVRGILYEDGFKNMRYDFDMATDKLLLLDTKGKDNQQFYGKAIGKAMLSIKGPQENMRMTITGEPVDTTHISIVTAAGKESADADFIVFKKYGTEIVEAVTQSDTKLNIALDLTANNKAQIDVILDQLTGDVISATGEGRMRINVPANGEMTMNGRYNIESGKYNFNFQSFLRKPFILRPNSGNYIEWTGDPYKARMKVDAQYTATNVSINGLLTNTGVRLGGTVSGYRGDVYVIAHLTGDLSNPDIKFSFDFPGGSAIENDNNLRLFLAKVENDDNEMIKQVTFLIVFGSFAPYGQLGNGGSIAQTAGINTISQQITNELNKLVSNLLTKITGDKSLQFDINTSTYSSSSFYGNAATQNRLDRQVVNLKINQSILNDKVIISLGTGLDFNLGGSAVQTGNFQFLPDISIEFVLSNDRKLRAIVFNKSSLDVGNSIGIIGRRIRQGISISYTFDFPKDKTPIPVDLQPSADSSAVKPEDSTILNAEKKGK</sequence>
<feature type="domain" description="Translocation and assembly module TamB C-terminal" evidence="7">
    <location>
        <begin position="1140"/>
        <end position="1605"/>
    </location>
</feature>
<dbReference type="InterPro" id="IPR007452">
    <property type="entry name" value="TamB_C"/>
</dbReference>
<keyword evidence="4 6" id="KW-0472">Membrane</keyword>
<evidence type="ECO:0000313" key="9">
    <source>
        <dbReference type="Proteomes" id="UP000628448"/>
    </source>
</evidence>
<dbReference type="PANTHER" id="PTHR36985">
    <property type="entry name" value="TRANSLOCATION AND ASSEMBLY MODULE SUBUNIT TAMB"/>
    <property type="match status" value="1"/>
</dbReference>
<comment type="subcellular location">
    <subcellularLocation>
        <location evidence="1">Membrane</location>
        <topology evidence="1">Single-pass membrane protein</topology>
    </subcellularLocation>
</comment>
<evidence type="ECO:0000256" key="4">
    <source>
        <dbReference type="ARBA" id="ARBA00023136"/>
    </source>
</evidence>
<feature type="transmembrane region" description="Helical" evidence="6">
    <location>
        <begin position="12"/>
        <end position="45"/>
    </location>
</feature>
<evidence type="ECO:0000256" key="6">
    <source>
        <dbReference type="SAM" id="Phobius"/>
    </source>
</evidence>
<evidence type="ECO:0000313" key="8">
    <source>
        <dbReference type="EMBL" id="MBG9375325.1"/>
    </source>
</evidence>
<dbReference type="EMBL" id="JADWYR010000001">
    <property type="protein sequence ID" value="MBG9375325.1"/>
    <property type="molecule type" value="Genomic_DNA"/>
</dbReference>
<evidence type="ECO:0000256" key="1">
    <source>
        <dbReference type="ARBA" id="ARBA00004167"/>
    </source>
</evidence>
<reference evidence="8" key="1">
    <citation type="submission" date="2020-11" db="EMBL/GenBank/DDBJ databases">
        <title>Bacterial whole genome sequence for Panacibacter sp. DH6.</title>
        <authorList>
            <person name="Le V."/>
            <person name="Ko S."/>
            <person name="Ahn C.-Y."/>
            <person name="Oh H.-M."/>
        </authorList>
    </citation>
    <scope>NUCLEOTIDE SEQUENCE</scope>
    <source>
        <strain evidence="8">DH6</strain>
    </source>
</reference>
<dbReference type="GO" id="GO:0009306">
    <property type="term" value="P:protein secretion"/>
    <property type="evidence" value="ECO:0007669"/>
    <property type="project" value="InterPro"/>
</dbReference>
<evidence type="ECO:0000256" key="3">
    <source>
        <dbReference type="ARBA" id="ARBA00022989"/>
    </source>
</evidence>
<organism evidence="8 9">
    <name type="scientific">Panacibacter microcysteis</name>
    <dbReference type="NCBI Taxonomy" id="2793269"/>
    <lineage>
        <taxon>Bacteria</taxon>
        <taxon>Pseudomonadati</taxon>
        <taxon>Bacteroidota</taxon>
        <taxon>Chitinophagia</taxon>
        <taxon>Chitinophagales</taxon>
        <taxon>Chitinophagaceae</taxon>
        <taxon>Panacibacter</taxon>
    </lineage>
</organism>